<evidence type="ECO:0000313" key="2">
    <source>
        <dbReference type="EMBL" id="KAJ0400280.1"/>
    </source>
</evidence>
<gene>
    <name evidence="2" type="ORF">P43SY_006120</name>
</gene>
<comment type="caution">
    <text evidence="2">The sequence shown here is derived from an EMBL/GenBank/DDBJ whole genome shotgun (WGS) entry which is preliminary data.</text>
</comment>
<feature type="compositionally biased region" description="Pro residues" evidence="1">
    <location>
        <begin position="176"/>
        <end position="202"/>
    </location>
</feature>
<dbReference type="GO" id="GO:1990075">
    <property type="term" value="C:periciliary membrane compartment"/>
    <property type="evidence" value="ECO:0007669"/>
    <property type="project" value="TreeGrafter"/>
</dbReference>
<dbReference type="InterPro" id="IPR016098">
    <property type="entry name" value="CAP/MinC_C"/>
</dbReference>
<dbReference type="PANTHER" id="PTHR15440:SF0">
    <property type="entry name" value="PROTEIN XRP2"/>
    <property type="match status" value="1"/>
</dbReference>
<dbReference type="AlphaFoldDB" id="A0AAD5Q643"/>
<accession>A0AAD5Q643</accession>
<dbReference type="Proteomes" id="UP001209570">
    <property type="component" value="Unassembled WGS sequence"/>
</dbReference>
<organism evidence="2 3">
    <name type="scientific">Pythium insidiosum</name>
    <name type="common">Pythiosis disease agent</name>
    <dbReference type="NCBI Taxonomy" id="114742"/>
    <lineage>
        <taxon>Eukaryota</taxon>
        <taxon>Sar</taxon>
        <taxon>Stramenopiles</taxon>
        <taxon>Oomycota</taxon>
        <taxon>Peronosporomycetes</taxon>
        <taxon>Pythiales</taxon>
        <taxon>Pythiaceae</taxon>
        <taxon>Pythium</taxon>
    </lineage>
</organism>
<reference evidence="2" key="1">
    <citation type="submission" date="2021-12" db="EMBL/GenBank/DDBJ databases">
        <title>Prjna785345.</title>
        <authorList>
            <person name="Rujirawat T."/>
            <person name="Krajaejun T."/>
        </authorList>
    </citation>
    <scope>NUCLEOTIDE SEQUENCE</scope>
    <source>
        <strain evidence="2">Pi057C3</strain>
    </source>
</reference>
<dbReference type="Gene3D" id="2.160.20.70">
    <property type="match status" value="2"/>
</dbReference>
<dbReference type="GO" id="GO:0006892">
    <property type="term" value="P:post-Golgi vesicle-mediated transport"/>
    <property type="evidence" value="ECO:0007669"/>
    <property type="project" value="TreeGrafter"/>
</dbReference>
<sequence>MPVFVATDGTKFEDRNAWRRYEFETNYTFRNKKSETLVKAPGKIAGQPFDLSDLDQCQVLLLDQCDQHFSDARLEPTNNHWSQVYDFNDPDKTGQNWRLLGAAEQLEPWVVDVEPFVPNAAATLGPCVNPVPREAGFIQYEETSGASMQSFTFKTTQQEAQQVIGSTCSAEEPALSLPPAPTASPAPPQPNENAAPLPPPAPTVMTDENQKVAIIEAAEHLAPPVAPPTDPSKAVEPALETVVEDARTKLETAMSLTPTVM</sequence>
<proteinExistence type="predicted"/>
<dbReference type="GO" id="GO:0005096">
    <property type="term" value="F:GTPase activator activity"/>
    <property type="evidence" value="ECO:0007669"/>
    <property type="project" value="InterPro"/>
</dbReference>
<dbReference type="GO" id="GO:0005929">
    <property type="term" value="C:cilium"/>
    <property type="evidence" value="ECO:0007669"/>
    <property type="project" value="TreeGrafter"/>
</dbReference>
<evidence type="ECO:0000313" key="3">
    <source>
        <dbReference type="Proteomes" id="UP001209570"/>
    </source>
</evidence>
<evidence type="ECO:0000256" key="1">
    <source>
        <dbReference type="SAM" id="MobiDB-lite"/>
    </source>
</evidence>
<feature type="region of interest" description="Disordered" evidence="1">
    <location>
        <begin position="171"/>
        <end position="205"/>
    </location>
</feature>
<dbReference type="InterPro" id="IPR039093">
    <property type="entry name" value="XRP2"/>
</dbReference>
<protein>
    <submittedName>
        <fullName evidence="2">Uncharacterized protein</fullName>
    </submittedName>
</protein>
<dbReference type="PANTHER" id="PTHR15440">
    <property type="entry name" value="XRP2 PROTEIN"/>
    <property type="match status" value="1"/>
</dbReference>
<dbReference type="EMBL" id="JAKCXM010000158">
    <property type="protein sequence ID" value="KAJ0400280.1"/>
    <property type="molecule type" value="Genomic_DNA"/>
</dbReference>
<name>A0AAD5Q643_PYTIN</name>
<keyword evidence="3" id="KW-1185">Reference proteome</keyword>